<dbReference type="Gene3D" id="1.10.260.40">
    <property type="entry name" value="lambda repressor-like DNA-binding domains"/>
    <property type="match status" value="1"/>
</dbReference>
<dbReference type="SUPFAM" id="SSF47413">
    <property type="entry name" value="lambda repressor-like DNA-binding domains"/>
    <property type="match status" value="1"/>
</dbReference>
<dbReference type="Pfam" id="PF13377">
    <property type="entry name" value="Peripla_BP_3"/>
    <property type="match status" value="1"/>
</dbReference>
<dbReference type="CDD" id="cd06267">
    <property type="entry name" value="PBP1_LacI_sugar_binding-like"/>
    <property type="match status" value="1"/>
</dbReference>
<evidence type="ECO:0000256" key="2">
    <source>
        <dbReference type="ARBA" id="ARBA00023125"/>
    </source>
</evidence>
<organism evidence="5 6">
    <name type="scientific">Promicromonospora citrea</name>
    <dbReference type="NCBI Taxonomy" id="43677"/>
    <lineage>
        <taxon>Bacteria</taxon>
        <taxon>Bacillati</taxon>
        <taxon>Actinomycetota</taxon>
        <taxon>Actinomycetes</taxon>
        <taxon>Micrococcales</taxon>
        <taxon>Promicromonosporaceae</taxon>
        <taxon>Promicromonospora</taxon>
    </lineage>
</organism>
<dbReference type="Proteomes" id="UP000655589">
    <property type="component" value="Unassembled WGS sequence"/>
</dbReference>
<dbReference type="PROSITE" id="PS50932">
    <property type="entry name" value="HTH_LACI_2"/>
    <property type="match status" value="1"/>
</dbReference>
<dbReference type="Gene3D" id="3.40.50.2300">
    <property type="match status" value="2"/>
</dbReference>
<accession>A0A8H9L7A2</accession>
<dbReference type="AlphaFoldDB" id="A0A8H9L7A2"/>
<dbReference type="InterPro" id="IPR046335">
    <property type="entry name" value="LacI/GalR-like_sensor"/>
</dbReference>
<gene>
    <name evidence="5" type="primary">lacI</name>
    <name evidence="5" type="ORF">GCM10010102_32200</name>
</gene>
<name>A0A8H9L7A2_9MICO</name>
<evidence type="ECO:0000313" key="6">
    <source>
        <dbReference type="Proteomes" id="UP000655589"/>
    </source>
</evidence>
<protein>
    <submittedName>
        <fullName evidence="5">LacI family transcriptional regulator</fullName>
    </submittedName>
</protein>
<dbReference type="SMART" id="SM00354">
    <property type="entry name" value="HTH_LACI"/>
    <property type="match status" value="1"/>
</dbReference>
<dbReference type="InterPro" id="IPR028082">
    <property type="entry name" value="Peripla_BP_I"/>
</dbReference>
<reference evidence="5" key="2">
    <citation type="submission" date="2020-09" db="EMBL/GenBank/DDBJ databases">
        <authorList>
            <person name="Sun Q."/>
            <person name="Ohkuma M."/>
        </authorList>
    </citation>
    <scope>NUCLEOTIDE SEQUENCE</scope>
    <source>
        <strain evidence="5">JCM 3051</strain>
    </source>
</reference>
<evidence type="ECO:0000256" key="3">
    <source>
        <dbReference type="ARBA" id="ARBA00023163"/>
    </source>
</evidence>
<evidence type="ECO:0000256" key="1">
    <source>
        <dbReference type="ARBA" id="ARBA00023015"/>
    </source>
</evidence>
<dbReference type="Pfam" id="PF00356">
    <property type="entry name" value="LacI"/>
    <property type="match status" value="1"/>
</dbReference>
<dbReference type="CDD" id="cd01392">
    <property type="entry name" value="HTH_LacI"/>
    <property type="match status" value="1"/>
</dbReference>
<dbReference type="GO" id="GO:0000976">
    <property type="term" value="F:transcription cis-regulatory region binding"/>
    <property type="evidence" value="ECO:0007669"/>
    <property type="project" value="TreeGrafter"/>
</dbReference>
<evidence type="ECO:0000259" key="4">
    <source>
        <dbReference type="PROSITE" id="PS50932"/>
    </source>
</evidence>
<dbReference type="PROSITE" id="PS00356">
    <property type="entry name" value="HTH_LACI_1"/>
    <property type="match status" value="1"/>
</dbReference>
<keyword evidence="1" id="KW-0805">Transcription regulation</keyword>
<dbReference type="SUPFAM" id="SSF53822">
    <property type="entry name" value="Periplasmic binding protein-like I"/>
    <property type="match status" value="1"/>
</dbReference>
<dbReference type="GO" id="GO:0003700">
    <property type="term" value="F:DNA-binding transcription factor activity"/>
    <property type="evidence" value="ECO:0007669"/>
    <property type="project" value="TreeGrafter"/>
</dbReference>
<comment type="caution">
    <text evidence="5">The sequence shown here is derived from an EMBL/GenBank/DDBJ whole genome shotgun (WGS) entry which is preliminary data.</text>
</comment>
<dbReference type="PANTHER" id="PTHR30146">
    <property type="entry name" value="LACI-RELATED TRANSCRIPTIONAL REPRESSOR"/>
    <property type="match status" value="1"/>
</dbReference>
<dbReference type="InterPro" id="IPR000843">
    <property type="entry name" value="HTH_LacI"/>
</dbReference>
<dbReference type="EMBL" id="BMPT01000014">
    <property type="protein sequence ID" value="GGM34189.1"/>
    <property type="molecule type" value="Genomic_DNA"/>
</dbReference>
<dbReference type="InterPro" id="IPR010982">
    <property type="entry name" value="Lambda_DNA-bd_dom_sf"/>
</dbReference>
<keyword evidence="2" id="KW-0238">DNA-binding</keyword>
<keyword evidence="6" id="KW-1185">Reference proteome</keyword>
<dbReference type="PANTHER" id="PTHR30146:SF109">
    <property type="entry name" value="HTH-TYPE TRANSCRIPTIONAL REGULATOR GALS"/>
    <property type="match status" value="1"/>
</dbReference>
<evidence type="ECO:0000313" key="5">
    <source>
        <dbReference type="EMBL" id="GGM34189.1"/>
    </source>
</evidence>
<dbReference type="RefSeq" id="WP_171104610.1">
    <property type="nucleotide sequence ID" value="NZ_BMPT01000014.1"/>
</dbReference>
<keyword evidence="3" id="KW-0804">Transcription</keyword>
<reference evidence="5" key="1">
    <citation type="journal article" date="2014" name="Int. J. Syst. Evol. Microbiol.">
        <title>Complete genome sequence of Corynebacterium casei LMG S-19264T (=DSM 44701T), isolated from a smear-ripened cheese.</title>
        <authorList>
            <consortium name="US DOE Joint Genome Institute (JGI-PGF)"/>
            <person name="Walter F."/>
            <person name="Albersmeier A."/>
            <person name="Kalinowski J."/>
            <person name="Ruckert C."/>
        </authorList>
    </citation>
    <scope>NUCLEOTIDE SEQUENCE</scope>
    <source>
        <strain evidence="5">JCM 3051</strain>
    </source>
</reference>
<sequence>MRKHTSGLRLVDVADQAGVSIATASRALSGAAGVSVEMAERVRAVAARLGYVANVHARSLASGASPGVGLVVHEIGDPYFAEIASGVLEVAGAHDRMVQICHTGRDPFAEVAQVRALVNAGVGIVVVAGSGHLDREVQERMRDEVHAFERGGGRVAVIGRHPRLGVDAVVPANTAGGRAVAEHLLALGHRRIGVAAGSLRLTTMADRLAGVSAALAAHGLRLTDLPLVETEFTLEGGKGAARRLLDEHPDLTAVLALNDDMAVGVLSVLGERGVAVPGRVSVTGFDDVTVAGHLSPALTTVRLPMRQMGRQALELALLPRASRPRRRVVSQQLMARASTAAADRL</sequence>
<proteinExistence type="predicted"/>
<feature type="domain" description="HTH lacI-type" evidence="4">
    <location>
        <begin position="8"/>
        <end position="62"/>
    </location>
</feature>